<accession>A0A8T1F8J5</accession>
<proteinExistence type="predicted"/>
<dbReference type="Proteomes" id="UP000697107">
    <property type="component" value="Unassembled WGS sequence"/>
</dbReference>
<dbReference type="Proteomes" id="UP000774804">
    <property type="component" value="Unassembled WGS sequence"/>
</dbReference>
<dbReference type="AlphaFoldDB" id="A0A8T1F8J5"/>
<dbReference type="EMBL" id="RCML01001243">
    <property type="protein sequence ID" value="KAG2964165.1"/>
    <property type="molecule type" value="Genomic_DNA"/>
</dbReference>
<gene>
    <name evidence="1" type="ORF">PC115_g20376</name>
    <name evidence="2" type="ORF">PC118_g20489</name>
</gene>
<reference evidence="2" key="1">
    <citation type="submission" date="2018-10" db="EMBL/GenBank/DDBJ databases">
        <title>Effector identification in a new, highly contiguous assembly of the strawberry crown rot pathogen Phytophthora cactorum.</title>
        <authorList>
            <person name="Armitage A.D."/>
            <person name="Nellist C.F."/>
            <person name="Bates H."/>
            <person name="Vickerstaff R.J."/>
            <person name="Harrison R.J."/>
        </authorList>
    </citation>
    <scope>NUCLEOTIDE SEQUENCE</scope>
    <source>
        <strain evidence="1">4032</strain>
        <strain evidence="2">P415</strain>
    </source>
</reference>
<name>A0A8T1F8J5_9STRA</name>
<organism evidence="2 3">
    <name type="scientific">Phytophthora cactorum</name>
    <dbReference type="NCBI Taxonomy" id="29920"/>
    <lineage>
        <taxon>Eukaryota</taxon>
        <taxon>Sar</taxon>
        <taxon>Stramenopiles</taxon>
        <taxon>Oomycota</taxon>
        <taxon>Peronosporomycetes</taxon>
        <taxon>Peronosporales</taxon>
        <taxon>Peronosporaceae</taxon>
        <taxon>Phytophthora</taxon>
    </lineage>
</organism>
<comment type="caution">
    <text evidence="2">The sequence shown here is derived from an EMBL/GenBank/DDBJ whole genome shotgun (WGS) entry which is preliminary data.</text>
</comment>
<sequence length="75" mass="8606">MMLEWILAAVIQNEEMTGAVIANGDPMVDISRFVGGIKEPMMKQEMIEVHHFDDLLAFDGRMFDCLTMKWVSQWG</sequence>
<protein>
    <submittedName>
        <fullName evidence="2">Uncharacterized protein</fullName>
    </submittedName>
</protein>
<evidence type="ECO:0000313" key="2">
    <source>
        <dbReference type="EMBL" id="KAG2964165.1"/>
    </source>
</evidence>
<dbReference type="EMBL" id="RCMI01001275">
    <property type="protein sequence ID" value="KAG2887353.1"/>
    <property type="molecule type" value="Genomic_DNA"/>
</dbReference>
<evidence type="ECO:0000313" key="3">
    <source>
        <dbReference type="Proteomes" id="UP000697107"/>
    </source>
</evidence>
<evidence type="ECO:0000313" key="1">
    <source>
        <dbReference type="EMBL" id="KAG2887353.1"/>
    </source>
</evidence>